<comment type="subcellular location">
    <subcellularLocation>
        <location evidence="2">Cytoplasm</location>
    </subcellularLocation>
    <subcellularLocation>
        <location evidence="1">Nucleus</location>
    </subcellularLocation>
</comment>
<gene>
    <name evidence="8" type="ORF">I7I52_09100</name>
</gene>
<keyword evidence="4" id="KW-0963">Cytoplasm</keyword>
<keyword evidence="3" id="KW-0813">Transport</keyword>
<dbReference type="PANTHER" id="PTHR28280">
    <property type="entry name" value="SHUTTLING PRE-60S FACTOR ECM1"/>
    <property type="match status" value="1"/>
</dbReference>
<evidence type="ECO:0000313" key="8">
    <source>
        <dbReference type="EMBL" id="KAG5298958.1"/>
    </source>
</evidence>
<dbReference type="GO" id="GO:0030687">
    <property type="term" value="C:preribosome, large subunit precursor"/>
    <property type="evidence" value="ECO:0007669"/>
    <property type="project" value="TreeGrafter"/>
</dbReference>
<feature type="region of interest" description="Disordered" evidence="7">
    <location>
        <begin position="122"/>
        <end position="178"/>
    </location>
</feature>
<feature type="compositionally biased region" description="Acidic residues" evidence="7">
    <location>
        <begin position="131"/>
        <end position="142"/>
    </location>
</feature>
<dbReference type="Proteomes" id="UP000670092">
    <property type="component" value="Unassembled WGS sequence"/>
</dbReference>
<evidence type="ECO:0000256" key="3">
    <source>
        <dbReference type="ARBA" id="ARBA00022448"/>
    </source>
</evidence>
<evidence type="ECO:0000256" key="2">
    <source>
        <dbReference type="ARBA" id="ARBA00004496"/>
    </source>
</evidence>
<keyword evidence="5" id="KW-0690">Ribosome biogenesis</keyword>
<dbReference type="GO" id="GO:0005730">
    <property type="term" value="C:nucleolus"/>
    <property type="evidence" value="ECO:0007669"/>
    <property type="project" value="TreeGrafter"/>
</dbReference>
<protein>
    <submittedName>
        <fullName evidence="8">Alb1 superfamily domain-containing protein</fullName>
    </submittedName>
</protein>
<dbReference type="EMBL" id="JAEVHI010000002">
    <property type="protein sequence ID" value="KAG5298958.1"/>
    <property type="molecule type" value="Genomic_DNA"/>
</dbReference>
<accession>A0A8H7YZ13</accession>
<dbReference type="GO" id="GO:0005737">
    <property type="term" value="C:cytoplasm"/>
    <property type="evidence" value="ECO:0007669"/>
    <property type="project" value="UniProtKB-SubCell"/>
</dbReference>
<feature type="region of interest" description="Disordered" evidence="7">
    <location>
        <begin position="91"/>
        <end position="110"/>
    </location>
</feature>
<dbReference type="InterPro" id="IPR053278">
    <property type="entry name" value="Pre-60S_factor_ECM1"/>
</dbReference>
<evidence type="ECO:0000256" key="4">
    <source>
        <dbReference type="ARBA" id="ARBA00022490"/>
    </source>
</evidence>
<feature type="compositionally biased region" description="Basic residues" evidence="7">
    <location>
        <begin position="60"/>
        <end position="75"/>
    </location>
</feature>
<organism evidence="8 9">
    <name type="scientific">Ajellomyces capsulatus</name>
    <name type="common">Darling's disease fungus</name>
    <name type="synonym">Histoplasma capsulatum</name>
    <dbReference type="NCBI Taxonomy" id="5037"/>
    <lineage>
        <taxon>Eukaryota</taxon>
        <taxon>Fungi</taxon>
        <taxon>Dikarya</taxon>
        <taxon>Ascomycota</taxon>
        <taxon>Pezizomycotina</taxon>
        <taxon>Eurotiomycetes</taxon>
        <taxon>Eurotiomycetidae</taxon>
        <taxon>Onygenales</taxon>
        <taxon>Ajellomycetaceae</taxon>
        <taxon>Histoplasma</taxon>
    </lineage>
</organism>
<comment type="caution">
    <text evidence="8">The sequence shown here is derived from an EMBL/GenBank/DDBJ whole genome shotgun (WGS) entry which is preliminary data.</text>
</comment>
<dbReference type="PANTHER" id="PTHR28280:SF1">
    <property type="entry name" value="SHUTTLING PRE-60S FACTOR ECM1"/>
    <property type="match status" value="1"/>
</dbReference>
<evidence type="ECO:0000256" key="1">
    <source>
        <dbReference type="ARBA" id="ARBA00004123"/>
    </source>
</evidence>
<evidence type="ECO:0000256" key="7">
    <source>
        <dbReference type="SAM" id="MobiDB-lite"/>
    </source>
</evidence>
<evidence type="ECO:0000256" key="5">
    <source>
        <dbReference type="ARBA" id="ARBA00022517"/>
    </source>
</evidence>
<evidence type="ECO:0000313" key="9">
    <source>
        <dbReference type="Proteomes" id="UP000670092"/>
    </source>
</evidence>
<feature type="region of interest" description="Disordered" evidence="7">
    <location>
        <begin position="1"/>
        <end position="28"/>
    </location>
</feature>
<dbReference type="VEuPathDB" id="FungiDB:I7I52_09100"/>
<name>A0A8H7YZ13_AJECA</name>
<evidence type="ECO:0000256" key="6">
    <source>
        <dbReference type="ARBA" id="ARBA00023242"/>
    </source>
</evidence>
<dbReference type="GO" id="GO:0000055">
    <property type="term" value="P:ribosomal large subunit export from nucleus"/>
    <property type="evidence" value="ECO:0007669"/>
    <property type="project" value="TreeGrafter"/>
</dbReference>
<feature type="compositionally biased region" description="Basic residues" evidence="7">
    <location>
        <begin position="1"/>
        <end position="22"/>
    </location>
</feature>
<keyword evidence="6" id="KW-0539">Nucleus</keyword>
<dbReference type="AlphaFoldDB" id="A0A8H7YZ13"/>
<reference evidence="8 9" key="1">
    <citation type="submission" date="2021-01" db="EMBL/GenBank/DDBJ databases">
        <title>Chromosome-level genome assembly of a human fungal pathogen reveals clustering of transcriptionally co-regulated genes.</title>
        <authorList>
            <person name="Voorhies M."/>
            <person name="Cohen S."/>
            <person name="Shea T.P."/>
            <person name="Petrus S."/>
            <person name="Munoz J.F."/>
            <person name="Poplawski S."/>
            <person name="Goldman W.E."/>
            <person name="Michael T."/>
            <person name="Cuomo C.A."/>
            <person name="Sil A."/>
            <person name="Beyhan S."/>
        </authorList>
    </citation>
    <scope>NUCLEOTIDE SEQUENCE [LARGE SCALE GENOMIC DNA]</scope>
    <source>
        <strain evidence="8 9">G184AR</strain>
    </source>
</reference>
<dbReference type="InterPro" id="IPR022784">
    <property type="entry name" value="Ribosome_bgen_Alb1"/>
</dbReference>
<dbReference type="Pfam" id="PF09135">
    <property type="entry name" value="Alb1"/>
    <property type="match status" value="1"/>
</dbReference>
<sequence length="178" mass="19624">MAKTAKVKAKVSSKSMHSRAAKRAVSPTNESLLKFVPRTEPIPTVKPHILSAKHNAGITKKSKSKQITRAQRKRQEKGLERAELIMDRTEKKMAKSMGKAKVVKERRSTWDDMNRKALAVPGKVVSGGDVDGAEAMDEDAEPNEARTPPVTTISQSSVQSQQATPLQKFEFEEDGEIT</sequence>
<feature type="region of interest" description="Disordered" evidence="7">
    <location>
        <begin position="54"/>
        <end position="79"/>
    </location>
</feature>
<proteinExistence type="predicted"/>